<reference evidence="12 13" key="1">
    <citation type="submission" date="2024-09" db="EMBL/GenBank/DDBJ databases">
        <authorList>
            <person name="Fullem K."/>
        </authorList>
    </citation>
    <scope>NUCLEOTIDE SEQUENCE [LARGE SCALE GENOMIC DNA]</scope>
    <source>
        <strain evidence="13">K1(2024)</strain>
    </source>
</reference>
<dbReference type="InterPro" id="IPR036942">
    <property type="entry name" value="Beta-barrel_TonB_sf"/>
</dbReference>
<gene>
    <name evidence="12" type="ORF">ACE1YR_00540</name>
</gene>
<evidence type="ECO:0000256" key="1">
    <source>
        <dbReference type="ARBA" id="ARBA00004571"/>
    </source>
</evidence>
<evidence type="ECO:0000256" key="11">
    <source>
        <dbReference type="PROSITE-ProRule" id="PRU01360"/>
    </source>
</evidence>
<accession>A0ABV4Z329</accession>
<keyword evidence="13" id="KW-1185">Reference proteome</keyword>
<name>A0ABV4Z329_9PSED</name>
<dbReference type="PANTHER" id="PTHR32552:SF81">
    <property type="entry name" value="TONB-DEPENDENT OUTER MEMBRANE RECEPTOR"/>
    <property type="match status" value="1"/>
</dbReference>
<evidence type="ECO:0000256" key="3">
    <source>
        <dbReference type="ARBA" id="ARBA00022452"/>
    </source>
</evidence>
<keyword evidence="7" id="KW-0406">Ion transport</keyword>
<evidence type="ECO:0000256" key="10">
    <source>
        <dbReference type="ARBA" id="ARBA00023237"/>
    </source>
</evidence>
<evidence type="ECO:0000256" key="4">
    <source>
        <dbReference type="ARBA" id="ARBA00022496"/>
    </source>
</evidence>
<evidence type="ECO:0000313" key="13">
    <source>
        <dbReference type="Proteomes" id="UP001577047"/>
    </source>
</evidence>
<evidence type="ECO:0000256" key="6">
    <source>
        <dbReference type="ARBA" id="ARBA00023004"/>
    </source>
</evidence>
<comment type="caution">
    <text evidence="12">The sequence shown here is derived from an EMBL/GenBank/DDBJ whole genome shotgun (WGS) entry which is preliminary data.</text>
</comment>
<keyword evidence="5 11" id="KW-0812">Transmembrane</keyword>
<keyword evidence="10 11" id="KW-0998">Cell outer membrane</keyword>
<keyword evidence="12" id="KW-0675">Receptor</keyword>
<dbReference type="Proteomes" id="UP001577047">
    <property type="component" value="Unassembled WGS sequence"/>
</dbReference>
<evidence type="ECO:0000256" key="7">
    <source>
        <dbReference type="ARBA" id="ARBA00023065"/>
    </source>
</evidence>
<keyword evidence="9 11" id="KW-0472">Membrane</keyword>
<keyword evidence="2 11" id="KW-0813">Transport</keyword>
<evidence type="ECO:0000313" key="12">
    <source>
        <dbReference type="EMBL" id="MFB3798926.1"/>
    </source>
</evidence>
<dbReference type="PROSITE" id="PS52016">
    <property type="entry name" value="TONB_DEPENDENT_REC_3"/>
    <property type="match status" value="1"/>
</dbReference>
<dbReference type="SUPFAM" id="SSF56935">
    <property type="entry name" value="Porins"/>
    <property type="match status" value="1"/>
</dbReference>
<evidence type="ECO:0000256" key="5">
    <source>
        <dbReference type="ARBA" id="ARBA00022692"/>
    </source>
</evidence>
<evidence type="ECO:0000256" key="9">
    <source>
        <dbReference type="ARBA" id="ARBA00023136"/>
    </source>
</evidence>
<evidence type="ECO:0000256" key="2">
    <source>
        <dbReference type="ARBA" id="ARBA00022448"/>
    </source>
</evidence>
<keyword evidence="3 11" id="KW-1134">Transmembrane beta strand</keyword>
<proteinExistence type="inferred from homology"/>
<dbReference type="Gene3D" id="2.40.170.20">
    <property type="entry name" value="TonB-dependent receptor, beta-barrel domain"/>
    <property type="match status" value="1"/>
</dbReference>
<keyword evidence="8" id="KW-0798">TonB box</keyword>
<keyword evidence="6" id="KW-0408">Iron</keyword>
<organism evidence="12 13">
    <name type="scientific">Pseudomonas boreofloridensis</name>
    <dbReference type="NCBI Taxonomy" id="3064348"/>
    <lineage>
        <taxon>Bacteria</taxon>
        <taxon>Pseudomonadati</taxon>
        <taxon>Pseudomonadota</taxon>
        <taxon>Gammaproteobacteria</taxon>
        <taxon>Pseudomonadales</taxon>
        <taxon>Pseudomonadaceae</taxon>
        <taxon>Pseudomonas</taxon>
    </lineage>
</organism>
<sequence>MDDPADTRFSVDAGTQRTRGIEVSVNDDLGNGWSTYAGYAWLKGEMIDSPVESIVGNTSPLTPRNSASVWLKKELGGGFYVAGGGRYEGERFTSPNNKVSLGSYTTAELAGGFRSERYDVTLNVENIFNREYFVSAKAGSGNSNYPGAPRSASLRVDYRF</sequence>
<comment type="subcellular location">
    <subcellularLocation>
        <location evidence="1 11">Cell outer membrane</location>
        <topology evidence="1 11">Multi-pass membrane protein</topology>
    </subcellularLocation>
</comment>
<dbReference type="EMBL" id="JBHFXX010000001">
    <property type="protein sequence ID" value="MFB3798926.1"/>
    <property type="molecule type" value="Genomic_DNA"/>
</dbReference>
<dbReference type="RefSeq" id="WP_304482746.1">
    <property type="nucleotide sequence ID" value="NZ_JAUQOQ010000001.1"/>
</dbReference>
<dbReference type="PANTHER" id="PTHR32552">
    <property type="entry name" value="FERRICHROME IRON RECEPTOR-RELATED"/>
    <property type="match status" value="1"/>
</dbReference>
<comment type="similarity">
    <text evidence="11">Belongs to the TonB-dependent receptor family.</text>
</comment>
<evidence type="ECO:0000256" key="8">
    <source>
        <dbReference type="ARBA" id="ARBA00023077"/>
    </source>
</evidence>
<dbReference type="InterPro" id="IPR039426">
    <property type="entry name" value="TonB-dep_rcpt-like"/>
</dbReference>
<keyword evidence="4" id="KW-0410">Iron transport</keyword>
<protein>
    <submittedName>
        <fullName evidence="12">TonB-dependent receptor</fullName>
    </submittedName>
</protein>